<dbReference type="InterPro" id="IPR011010">
    <property type="entry name" value="DNA_brk_join_enz"/>
</dbReference>
<dbReference type="InterPro" id="IPR010998">
    <property type="entry name" value="Integrase_recombinase_N"/>
</dbReference>
<dbReference type="SUPFAM" id="SSF56349">
    <property type="entry name" value="DNA breaking-rejoining enzymes"/>
    <property type="match status" value="1"/>
</dbReference>
<dbReference type="RefSeq" id="WP_378197803.1">
    <property type="nucleotide sequence ID" value="NZ_JBHMBK010000018.1"/>
</dbReference>
<evidence type="ECO:0000256" key="1">
    <source>
        <dbReference type="ARBA" id="ARBA00023125"/>
    </source>
</evidence>
<evidence type="ECO:0000313" key="3">
    <source>
        <dbReference type="EMBL" id="MFB9687327.1"/>
    </source>
</evidence>
<dbReference type="Proteomes" id="UP001589535">
    <property type="component" value="Unassembled WGS sequence"/>
</dbReference>
<proteinExistence type="predicted"/>
<dbReference type="Pfam" id="PF14659">
    <property type="entry name" value="Phage_int_SAM_3"/>
    <property type="match status" value="1"/>
</dbReference>
<accession>A0ABV5U7E0</accession>
<comment type="caution">
    <text evidence="3">The sequence shown here is derived from an EMBL/GenBank/DDBJ whole genome shotgun (WGS) entry which is preliminary data.</text>
</comment>
<keyword evidence="4" id="KW-1185">Reference proteome</keyword>
<organism evidence="3 4">
    <name type="scientific">Amycolatopsis plumensis</name>
    <dbReference type="NCBI Taxonomy" id="236508"/>
    <lineage>
        <taxon>Bacteria</taxon>
        <taxon>Bacillati</taxon>
        <taxon>Actinomycetota</taxon>
        <taxon>Actinomycetes</taxon>
        <taxon>Pseudonocardiales</taxon>
        <taxon>Pseudonocardiaceae</taxon>
        <taxon>Amycolatopsis</taxon>
    </lineage>
</organism>
<gene>
    <name evidence="3" type="ORF">ACFFTO_24375</name>
</gene>
<feature type="domain" description="Integrase SAM-like N-terminal" evidence="2">
    <location>
        <begin position="92"/>
        <end position="143"/>
    </location>
</feature>
<sequence length="237" mass="25229">MRRMTMASGNGLFKRCGCRDLVTGRRLGSRCPQLAVRGHGSWYFRLELPPGKNGRRRQLRRGGFASRKAAGAARDFLHNPTTLDGVSGSAVTIAQWLRLWLESRDNLAPSTMRSYAMHARRHLIPSLGHERVAELTPTRVQAMFTSLARMNAAAGRPSSAATRRSASPGPALVAAGGAACQGKLRTDSAAAVVVLAGQGNRPDPAAGGTSEFRPGKLFLTCSCAKTEVGRSPGPPRA</sequence>
<evidence type="ECO:0000259" key="2">
    <source>
        <dbReference type="Pfam" id="PF14659"/>
    </source>
</evidence>
<reference evidence="3 4" key="1">
    <citation type="submission" date="2024-09" db="EMBL/GenBank/DDBJ databases">
        <authorList>
            <person name="Sun Q."/>
            <person name="Mori K."/>
        </authorList>
    </citation>
    <scope>NUCLEOTIDE SEQUENCE [LARGE SCALE GENOMIC DNA]</scope>
    <source>
        <strain evidence="3 4">JCM 13852</strain>
    </source>
</reference>
<keyword evidence="1" id="KW-0238">DNA-binding</keyword>
<dbReference type="EMBL" id="JBHMBK010000018">
    <property type="protein sequence ID" value="MFB9687327.1"/>
    <property type="molecule type" value="Genomic_DNA"/>
</dbReference>
<dbReference type="InterPro" id="IPR004107">
    <property type="entry name" value="Integrase_SAM-like_N"/>
</dbReference>
<name>A0ABV5U7E0_9PSEU</name>
<protein>
    <recommendedName>
        <fullName evidence="2">Integrase SAM-like N-terminal domain-containing protein</fullName>
    </recommendedName>
</protein>
<dbReference type="Gene3D" id="1.10.150.130">
    <property type="match status" value="1"/>
</dbReference>
<evidence type="ECO:0000313" key="4">
    <source>
        <dbReference type="Proteomes" id="UP001589535"/>
    </source>
</evidence>